<gene>
    <name evidence="3" type="ORF">WICPIJ_003003</name>
</gene>
<keyword evidence="4" id="KW-1185">Reference proteome</keyword>
<sequence length="97" mass="9817">MCTDSCLDSKTCAMILVIASNLLDSMTICLGFSVLMISSLSWYAFGDGASAGDGGCSGSLPPLPSASASASGSRSSSSSGNSTLVSKGLMMERFKRS</sequence>
<dbReference type="AlphaFoldDB" id="A0A9P8QAQ7"/>
<comment type="caution">
    <text evidence="3">The sequence shown here is derived from an EMBL/GenBank/DDBJ whole genome shotgun (WGS) entry which is preliminary data.</text>
</comment>
<feature type="region of interest" description="Disordered" evidence="1">
    <location>
        <begin position="63"/>
        <end position="97"/>
    </location>
</feature>
<feature type="compositionally biased region" description="Low complexity" evidence="1">
    <location>
        <begin position="65"/>
        <end position="88"/>
    </location>
</feature>
<keyword evidence="2" id="KW-1133">Transmembrane helix</keyword>
<reference evidence="3" key="1">
    <citation type="journal article" date="2021" name="Open Biol.">
        <title>Shared evolutionary footprints suggest mitochondrial oxidative damage underlies multiple complex I losses in fungi.</title>
        <authorList>
            <person name="Schikora-Tamarit M.A."/>
            <person name="Marcet-Houben M."/>
            <person name="Nosek J."/>
            <person name="Gabaldon T."/>
        </authorList>
    </citation>
    <scope>NUCLEOTIDE SEQUENCE</scope>
    <source>
        <strain evidence="3">CBS2887</strain>
    </source>
</reference>
<evidence type="ECO:0000313" key="3">
    <source>
        <dbReference type="EMBL" id="KAH3686004.1"/>
    </source>
</evidence>
<feature type="transmembrane region" description="Helical" evidence="2">
    <location>
        <begin position="12"/>
        <end position="37"/>
    </location>
</feature>
<organism evidence="3 4">
    <name type="scientific">Wickerhamomyces pijperi</name>
    <name type="common">Yeast</name>
    <name type="synonym">Pichia pijperi</name>
    <dbReference type="NCBI Taxonomy" id="599730"/>
    <lineage>
        <taxon>Eukaryota</taxon>
        <taxon>Fungi</taxon>
        <taxon>Dikarya</taxon>
        <taxon>Ascomycota</taxon>
        <taxon>Saccharomycotina</taxon>
        <taxon>Saccharomycetes</taxon>
        <taxon>Phaffomycetales</taxon>
        <taxon>Wickerhamomycetaceae</taxon>
        <taxon>Wickerhamomyces</taxon>
    </lineage>
</organism>
<reference evidence="3" key="2">
    <citation type="submission" date="2021-01" db="EMBL/GenBank/DDBJ databases">
        <authorList>
            <person name="Schikora-Tamarit M.A."/>
        </authorList>
    </citation>
    <scope>NUCLEOTIDE SEQUENCE</scope>
    <source>
        <strain evidence="3">CBS2887</strain>
    </source>
</reference>
<protein>
    <submittedName>
        <fullName evidence="3">Uncharacterized protein</fullName>
    </submittedName>
</protein>
<evidence type="ECO:0000313" key="4">
    <source>
        <dbReference type="Proteomes" id="UP000774326"/>
    </source>
</evidence>
<dbReference type="Proteomes" id="UP000774326">
    <property type="component" value="Unassembled WGS sequence"/>
</dbReference>
<proteinExistence type="predicted"/>
<name>A0A9P8QAQ7_WICPI</name>
<evidence type="ECO:0000256" key="1">
    <source>
        <dbReference type="SAM" id="MobiDB-lite"/>
    </source>
</evidence>
<keyword evidence="2" id="KW-0812">Transmembrane</keyword>
<dbReference type="EMBL" id="JAEUBG010001689">
    <property type="protein sequence ID" value="KAH3686004.1"/>
    <property type="molecule type" value="Genomic_DNA"/>
</dbReference>
<evidence type="ECO:0000256" key="2">
    <source>
        <dbReference type="SAM" id="Phobius"/>
    </source>
</evidence>
<keyword evidence="2" id="KW-0472">Membrane</keyword>
<accession>A0A9P8QAQ7</accession>